<dbReference type="SUPFAM" id="SSF56436">
    <property type="entry name" value="C-type lectin-like"/>
    <property type="match status" value="1"/>
</dbReference>
<accession>A0A8C5DQK1</accession>
<name>A0A8C5DQK1_GOUWI</name>
<dbReference type="PANTHER" id="PTHR45784">
    <property type="entry name" value="C-TYPE LECTIN DOMAIN FAMILY 20 MEMBER A-RELATED"/>
    <property type="match status" value="1"/>
</dbReference>
<organism evidence="2 3">
    <name type="scientific">Gouania willdenowi</name>
    <name type="common">Blunt-snouted clingfish</name>
    <name type="synonym">Lepadogaster willdenowi</name>
    <dbReference type="NCBI Taxonomy" id="441366"/>
    <lineage>
        <taxon>Eukaryota</taxon>
        <taxon>Metazoa</taxon>
        <taxon>Chordata</taxon>
        <taxon>Craniata</taxon>
        <taxon>Vertebrata</taxon>
        <taxon>Euteleostomi</taxon>
        <taxon>Actinopterygii</taxon>
        <taxon>Neopterygii</taxon>
        <taxon>Teleostei</taxon>
        <taxon>Neoteleostei</taxon>
        <taxon>Acanthomorphata</taxon>
        <taxon>Ovalentaria</taxon>
        <taxon>Blenniimorphae</taxon>
        <taxon>Blenniiformes</taxon>
        <taxon>Gobiesocoidei</taxon>
        <taxon>Gobiesocidae</taxon>
        <taxon>Gobiesocinae</taxon>
        <taxon>Gouania</taxon>
    </lineage>
</organism>
<dbReference type="InterPro" id="IPR016187">
    <property type="entry name" value="CTDL_fold"/>
</dbReference>
<sequence>GYRYLKLGAVLIFSDTDFRGCVIEPEIIHVGDVANGWRESLQYCREQNMDLICFSSEKHRLKVNRFISENHSGLKDLWIGMRRSSLTGAWYWVSDCPLVDTSWAEGEPGQVQDGHCVMMEKDQEFTWRDEACCKAAQPVCNSPVLLFPI</sequence>
<evidence type="ECO:0000259" key="1">
    <source>
        <dbReference type="PROSITE" id="PS50041"/>
    </source>
</evidence>
<reference evidence="2" key="3">
    <citation type="submission" date="2025-09" db="UniProtKB">
        <authorList>
            <consortium name="Ensembl"/>
        </authorList>
    </citation>
    <scope>IDENTIFICATION</scope>
</reference>
<dbReference type="Proteomes" id="UP000694680">
    <property type="component" value="Chromosome 16"/>
</dbReference>
<dbReference type="InterPro" id="IPR016186">
    <property type="entry name" value="C-type_lectin-like/link_sf"/>
</dbReference>
<dbReference type="CDD" id="cd00037">
    <property type="entry name" value="CLECT"/>
    <property type="match status" value="1"/>
</dbReference>
<reference evidence="2" key="1">
    <citation type="submission" date="2020-06" db="EMBL/GenBank/DDBJ databases">
        <authorList>
            <consortium name="Wellcome Sanger Institute Data Sharing"/>
        </authorList>
    </citation>
    <scope>NUCLEOTIDE SEQUENCE [LARGE SCALE GENOMIC DNA]</scope>
</reference>
<dbReference type="PANTHER" id="PTHR45784:SF3">
    <property type="entry name" value="C-TYPE LECTIN DOMAIN FAMILY 4 MEMBER K-LIKE-RELATED"/>
    <property type="match status" value="1"/>
</dbReference>
<protein>
    <recommendedName>
        <fullName evidence="1">C-type lectin domain-containing protein</fullName>
    </recommendedName>
</protein>
<evidence type="ECO:0000313" key="3">
    <source>
        <dbReference type="Proteomes" id="UP000694680"/>
    </source>
</evidence>
<reference evidence="2" key="2">
    <citation type="submission" date="2025-08" db="UniProtKB">
        <authorList>
            <consortium name="Ensembl"/>
        </authorList>
    </citation>
    <scope>IDENTIFICATION</scope>
</reference>
<dbReference type="PROSITE" id="PS50041">
    <property type="entry name" value="C_TYPE_LECTIN_2"/>
    <property type="match status" value="1"/>
</dbReference>
<dbReference type="InterPro" id="IPR001304">
    <property type="entry name" value="C-type_lectin-like"/>
</dbReference>
<dbReference type="AlphaFoldDB" id="A0A8C5DQK1"/>
<dbReference type="Ensembl" id="ENSGWIT00000011490.1">
    <property type="protein sequence ID" value="ENSGWIP00000010342.1"/>
    <property type="gene ID" value="ENSGWIG00000006066.1"/>
</dbReference>
<evidence type="ECO:0000313" key="2">
    <source>
        <dbReference type="Ensembl" id="ENSGWIP00000010342.1"/>
    </source>
</evidence>
<keyword evidence="3" id="KW-1185">Reference proteome</keyword>
<feature type="domain" description="C-type lectin" evidence="1">
    <location>
        <begin position="37"/>
        <end position="141"/>
    </location>
</feature>
<dbReference type="Gene3D" id="3.10.100.10">
    <property type="entry name" value="Mannose-Binding Protein A, subunit A"/>
    <property type="match status" value="1"/>
</dbReference>
<dbReference type="Pfam" id="PF00059">
    <property type="entry name" value="Lectin_C"/>
    <property type="match status" value="1"/>
</dbReference>
<dbReference type="SMART" id="SM00034">
    <property type="entry name" value="CLECT"/>
    <property type="match status" value="1"/>
</dbReference>
<proteinExistence type="predicted"/>